<dbReference type="InterPro" id="IPR042171">
    <property type="entry name" value="Acyl-CoA_hotdog"/>
</dbReference>
<dbReference type="SUPFAM" id="SSF54637">
    <property type="entry name" value="Thioesterase/thiol ester dehydrase-isomerase"/>
    <property type="match status" value="1"/>
</dbReference>
<proteinExistence type="predicted"/>
<dbReference type="PANTHER" id="PTHR38110">
    <property type="entry name" value="CHROMOSOME 23, WHOLE GENOME SHOTGUN SEQUENCE"/>
    <property type="match status" value="1"/>
</dbReference>
<evidence type="ECO:0000313" key="2">
    <source>
        <dbReference type="EMBL" id="KAJ7778808.1"/>
    </source>
</evidence>
<dbReference type="Pfam" id="PF13622">
    <property type="entry name" value="4HBT_3"/>
    <property type="match status" value="1"/>
</dbReference>
<reference evidence="2" key="1">
    <citation type="submission" date="2023-03" db="EMBL/GenBank/DDBJ databases">
        <title>Massive genome expansion in bonnet fungi (Mycena s.s.) driven by repeated elements and novel gene families across ecological guilds.</title>
        <authorList>
            <consortium name="Lawrence Berkeley National Laboratory"/>
            <person name="Harder C.B."/>
            <person name="Miyauchi S."/>
            <person name="Viragh M."/>
            <person name="Kuo A."/>
            <person name="Thoen E."/>
            <person name="Andreopoulos B."/>
            <person name="Lu D."/>
            <person name="Skrede I."/>
            <person name="Drula E."/>
            <person name="Henrissat B."/>
            <person name="Morin E."/>
            <person name="Kohler A."/>
            <person name="Barry K."/>
            <person name="LaButti K."/>
            <person name="Morin E."/>
            <person name="Salamov A."/>
            <person name="Lipzen A."/>
            <person name="Mereny Z."/>
            <person name="Hegedus B."/>
            <person name="Baldrian P."/>
            <person name="Stursova M."/>
            <person name="Weitz H."/>
            <person name="Taylor A."/>
            <person name="Grigoriev I.V."/>
            <person name="Nagy L.G."/>
            <person name="Martin F."/>
            <person name="Kauserud H."/>
        </authorList>
    </citation>
    <scope>NUCLEOTIDE SEQUENCE</scope>
    <source>
        <strain evidence="2">CBHHK188m</strain>
    </source>
</reference>
<dbReference type="InterPro" id="IPR049449">
    <property type="entry name" value="TesB_ACOT8-like_N"/>
</dbReference>
<dbReference type="AlphaFoldDB" id="A0AAD7NXA6"/>
<dbReference type="InterPro" id="IPR029069">
    <property type="entry name" value="HotDog_dom_sf"/>
</dbReference>
<organism evidence="2 3">
    <name type="scientific">Mycena maculata</name>
    <dbReference type="NCBI Taxonomy" id="230809"/>
    <lineage>
        <taxon>Eukaryota</taxon>
        <taxon>Fungi</taxon>
        <taxon>Dikarya</taxon>
        <taxon>Basidiomycota</taxon>
        <taxon>Agaricomycotina</taxon>
        <taxon>Agaricomycetes</taxon>
        <taxon>Agaricomycetidae</taxon>
        <taxon>Agaricales</taxon>
        <taxon>Marasmiineae</taxon>
        <taxon>Mycenaceae</taxon>
        <taxon>Mycena</taxon>
    </lineage>
</organism>
<dbReference type="InterPro" id="IPR052389">
    <property type="entry name" value="Sec_Metab_Biosynth-Assoc"/>
</dbReference>
<protein>
    <submittedName>
        <fullName evidence="2">Thioesterase-like superfamily-domain-containing protein</fullName>
    </submittedName>
</protein>
<dbReference type="Proteomes" id="UP001215280">
    <property type="component" value="Unassembled WGS sequence"/>
</dbReference>
<dbReference type="Gene3D" id="2.40.160.210">
    <property type="entry name" value="Acyl-CoA thioesterase, double hotdog domain"/>
    <property type="match status" value="1"/>
</dbReference>
<comment type="caution">
    <text evidence="2">The sequence shown here is derived from an EMBL/GenBank/DDBJ whole genome shotgun (WGS) entry which is preliminary data.</text>
</comment>
<evidence type="ECO:0000313" key="3">
    <source>
        <dbReference type="Proteomes" id="UP001215280"/>
    </source>
</evidence>
<gene>
    <name evidence="2" type="ORF">DFH07DRAFT_540366</name>
</gene>
<evidence type="ECO:0000259" key="1">
    <source>
        <dbReference type="Pfam" id="PF13622"/>
    </source>
</evidence>
<name>A0AAD7NXA6_9AGAR</name>
<dbReference type="PANTHER" id="PTHR38110:SF1">
    <property type="entry name" value="THIOESTERASE DOMAIN-CONTAINING PROTEIN"/>
    <property type="match status" value="1"/>
</dbReference>
<keyword evidence="3" id="KW-1185">Reference proteome</keyword>
<feature type="domain" description="Acyl-CoA thioesterase-like N-terminal HotDog" evidence="1">
    <location>
        <begin position="13"/>
        <end position="86"/>
    </location>
</feature>
<dbReference type="EMBL" id="JARJLG010000008">
    <property type="protein sequence ID" value="KAJ7778808.1"/>
    <property type="molecule type" value="Genomic_DNA"/>
</dbReference>
<accession>A0AAD7NXA6</accession>
<sequence>MLIPSGLSDEPTGYALSLILQSCIQNQVGSAHPDPLHLSAHFLQPTRTSSFEVHLRILKRGRNFINIIADLVQENHTCITAHLIFGKIPPSSPPIKGYTRRHPLVGHPSNAIVSESPKAFGFGHRVRWAEDPDPLFQNETNSPIRNQKIGGLAVWSAWLELVDPEDRLTLASLSLFADCVKNVALLFPASVTGVDPNNLWLPTLSFSLEYKTPIPPPSALHSARTVGVYVFSGFLSEPQGRHDTYVEIWTAPSNIGEGSEVEGWRDAQVCLGIATQMQLIVKGTVNTKAAAKSSL</sequence>